<comment type="caution">
    <text evidence="3">The sequence shown here is derived from an EMBL/GenBank/DDBJ whole genome shotgun (WGS) entry which is preliminary data.</text>
</comment>
<dbReference type="InterPro" id="IPR036388">
    <property type="entry name" value="WH-like_DNA-bd_sf"/>
</dbReference>
<dbReference type="PANTHER" id="PTHR37296">
    <property type="entry name" value="CONSERVED VIRULENCE FACTOR B"/>
    <property type="match status" value="1"/>
</dbReference>
<dbReference type="InterPro" id="IPR014464">
    <property type="entry name" value="CvfB_fam"/>
</dbReference>
<dbReference type="InterPro" id="IPR039566">
    <property type="entry name" value="CvfB_S1_st"/>
</dbReference>
<dbReference type="PIRSF" id="PIRSF012524">
    <property type="entry name" value="YitL_S1"/>
    <property type="match status" value="1"/>
</dbReference>
<dbReference type="PANTHER" id="PTHR37296:SF1">
    <property type="entry name" value="CONSERVED VIRULENCE FACTOR B"/>
    <property type="match status" value="1"/>
</dbReference>
<sequence length="281" mass="31935">MIKVGHRQELKVNNISSIGAYLDAGTSDTKDNILLPNNEFVDLDIKVGDSLNVLIYRDSEDRLIATLRETKVVAGRIEKLEVVDKAPIGAFLDWGLNKDILLPKDQQEIDVEIGKKYLVGLYEDKKGRLTATMKIYKFLLPSTKLKKNDITTGTVYRINKDIGVFVAIENRYFGLIPNSEAKYSEFKIGDEITVRVIRVREDGKIDLSPRQLSYLEIDEHSNIIYKYMENNNGILNLTDKSSPDSIKKILNISKKSFKKAIGNLLKNNKIIKIEKGFKIIK</sequence>
<dbReference type="PROSITE" id="PS50126">
    <property type="entry name" value="S1"/>
    <property type="match status" value="1"/>
</dbReference>
<dbReference type="Gene3D" id="2.40.50.140">
    <property type="entry name" value="Nucleic acid-binding proteins"/>
    <property type="match status" value="3"/>
</dbReference>
<feature type="domain" description="S1 motif" evidence="2">
    <location>
        <begin position="148"/>
        <end position="210"/>
    </location>
</feature>
<dbReference type="RefSeq" id="WP_134111808.1">
    <property type="nucleotide sequence ID" value="NZ_SOBG01000001.1"/>
</dbReference>
<dbReference type="Pfam" id="PF00575">
    <property type="entry name" value="S1"/>
    <property type="match status" value="1"/>
</dbReference>
<name>A0AA46E059_9FUSO</name>
<keyword evidence="4" id="KW-1185">Reference proteome</keyword>
<dbReference type="InterPro" id="IPR040764">
    <property type="entry name" value="CvfB_WH"/>
</dbReference>
<dbReference type="InterPro" id="IPR003029">
    <property type="entry name" value="S1_domain"/>
</dbReference>
<comment type="similarity">
    <text evidence="1">Belongs to the CvfB family.</text>
</comment>
<dbReference type="Gene3D" id="1.10.10.10">
    <property type="entry name" value="Winged helix-like DNA-binding domain superfamily/Winged helix DNA-binding domain"/>
    <property type="match status" value="1"/>
</dbReference>
<dbReference type="InterPro" id="IPR012340">
    <property type="entry name" value="NA-bd_OB-fold"/>
</dbReference>
<dbReference type="GO" id="GO:0003676">
    <property type="term" value="F:nucleic acid binding"/>
    <property type="evidence" value="ECO:0007669"/>
    <property type="project" value="InterPro"/>
</dbReference>
<dbReference type="Pfam" id="PF17783">
    <property type="entry name" value="WHD_CvfB"/>
    <property type="match status" value="1"/>
</dbReference>
<reference evidence="3 4" key="1">
    <citation type="submission" date="2019-03" db="EMBL/GenBank/DDBJ databases">
        <title>Genomic Encyclopedia of Type Strains, Phase IV (KMG-IV): sequencing the most valuable type-strain genomes for metagenomic binning, comparative biology and taxonomic classification.</title>
        <authorList>
            <person name="Goeker M."/>
        </authorList>
    </citation>
    <scope>NUCLEOTIDE SEQUENCE [LARGE SCALE GENOMIC DNA]</scope>
    <source>
        <strain evidence="3 4">DSM 100055</strain>
    </source>
</reference>
<evidence type="ECO:0000259" key="2">
    <source>
        <dbReference type="PROSITE" id="PS50126"/>
    </source>
</evidence>
<protein>
    <recommendedName>
        <fullName evidence="2">S1 motif domain-containing protein</fullName>
    </recommendedName>
</protein>
<dbReference type="AlphaFoldDB" id="A0AA46E059"/>
<dbReference type="SUPFAM" id="SSF50249">
    <property type="entry name" value="Nucleic acid-binding proteins"/>
    <property type="match status" value="1"/>
</dbReference>
<dbReference type="EMBL" id="SOBG01000001">
    <property type="protein sequence ID" value="TDT72276.1"/>
    <property type="molecule type" value="Genomic_DNA"/>
</dbReference>
<accession>A0AA46E059</accession>
<dbReference type="Pfam" id="PF13509">
    <property type="entry name" value="S1_2"/>
    <property type="match status" value="2"/>
</dbReference>
<gene>
    <name evidence="3" type="ORF">EV215_0064</name>
</gene>
<evidence type="ECO:0000313" key="4">
    <source>
        <dbReference type="Proteomes" id="UP000294678"/>
    </source>
</evidence>
<dbReference type="SMART" id="SM00316">
    <property type="entry name" value="S1"/>
    <property type="match status" value="3"/>
</dbReference>
<evidence type="ECO:0000313" key="3">
    <source>
        <dbReference type="EMBL" id="TDT72276.1"/>
    </source>
</evidence>
<organism evidence="3 4">
    <name type="scientific">Hypnocyclicus thermotrophus</name>
    <dbReference type="NCBI Taxonomy" id="1627895"/>
    <lineage>
        <taxon>Bacteria</taxon>
        <taxon>Fusobacteriati</taxon>
        <taxon>Fusobacteriota</taxon>
        <taxon>Fusobacteriia</taxon>
        <taxon>Fusobacteriales</taxon>
        <taxon>Fusobacteriaceae</taxon>
        <taxon>Hypnocyclicus</taxon>
    </lineage>
</organism>
<dbReference type="Proteomes" id="UP000294678">
    <property type="component" value="Unassembled WGS sequence"/>
</dbReference>
<evidence type="ECO:0000256" key="1">
    <source>
        <dbReference type="PIRNR" id="PIRNR012524"/>
    </source>
</evidence>
<proteinExistence type="inferred from homology"/>